<dbReference type="Pfam" id="PF01244">
    <property type="entry name" value="Peptidase_M19"/>
    <property type="match status" value="1"/>
</dbReference>
<dbReference type="PROSITE" id="PS51365">
    <property type="entry name" value="RENAL_DIPEPTIDASE_2"/>
    <property type="match status" value="1"/>
</dbReference>
<dbReference type="InterPro" id="IPR008257">
    <property type="entry name" value="Pept_M19"/>
</dbReference>
<dbReference type="CDD" id="cd01301">
    <property type="entry name" value="rDP_like"/>
    <property type="match status" value="1"/>
</dbReference>
<gene>
    <name evidence="1" type="ORF">ENN90_03720</name>
</gene>
<dbReference type="AlphaFoldDB" id="A0A831LUA8"/>
<dbReference type="GO" id="GO:0070573">
    <property type="term" value="F:metallodipeptidase activity"/>
    <property type="evidence" value="ECO:0007669"/>
    <property type="project" value="InterPro"/>
</dbReference>
<dbReference type="Gene3D" id="3.20.20.140">
    <property type="entry name" value="Metal-dependent hydrolases"/>
    <property type="match status" value="1"/>
</dbReference>
<dbReference type="EMBL" id="DSDK01000213">
    <property type="protein sequence ID" value="HDR50716.1"/>
    <property type="molecule type" value="Genomic_DNA"/>
</dbReference>
<dbReference type="Proteomes" id="UP000886047">
    <property type="component" value="Unassembled WGS sequence"/>
</dbReference>
<dbReference type="PANTHER" id="PTHR10443:SF12">
    <property type="entry name" value="DIPEPTIDASE"/>
    <property type="match status" value="1"/>
</dbReference>
<proteinExistence type="predicted"/>
<dbReference type="PANTHER" id="PTHR10443">
    <property type="entry name" value="MICROSOMAL DIPEPTIDASE"/>
    <property type="match status" value="1"/>
</dbReference>
<name>A0A831LUA8_9BACT</name>
<evidence type="ECO:0000313" key="1">
    <source>
        <dbReference type="EMBL" id="HDR50716.1"/>
    </source>
</evidence>
<dbReference type="InterPro" id="IPR032466">
    <property type="entry name" value="Metal_Hydrolase"/>
</dbReference>
<dbReference type="Gene3D" id="1.10.287.650">
    <property type="entry name" value="L27 domain"/>
    <property type="match status" value="1"/>
</dbReference>
<protein>
    <submittedName>
        <fullName evidence="1">Membrane dipeptidase</fullName>
    </submittedName>
</protein>
<comment type="caution">
    <text evidence="1">The sequence shown here is derived from an EMBL/GenBank/DDBJ whole genome shotgun (WGS) entry which is preliminary data.</text>
</comment>
<organism evidence="1">
    <name type="scientific">Mariniphaga anaerophila</name>
    <dbReference type="NCBI Taxonomy" id="1484053"/>
    <lineage>
        <taxon>Bacteria</taxon>
        <taxon>Pseudomonadati</taxon>
        <taxon>Bacteroidota</taxon>
        <taxon>Bacteroidia</taxon>
        <taxon>Marinilabiliales</taxon>
        <taxon>Prolixibacteraceae</taxon>
        <taxon>Mariniphaga</taxon>
    </lineage>
</organism>
<dbReference type="SUPFAM" id="SSF51556">
    <property type="entry name" value="Metallo-dependent hydrolases"/>
    <property type="match status" value="1"/>
</dbReference>
<sequence length="405" mass="45698">MFIKISLIVLAGVLFISPSEEKEVSEKKVTEIHNKALTVDTHVDTPMLMVREGFDVGKRNELPRSRVDFVRMKEGGLDAIFFAAFTGQRERTAENTETAYRLAHQMIDSTYAACKRYPDLAEVATTSADAERLKNLGKRAIYIGMENGFPLGTDLNRISEFYNRGVRYITLSHSRNNEICDASTDASGPEHNGLSAFGEKAVHEMNRLGMMIDVSHISDKAFYDVIKLSKAPVIASHSSVRAIARHPRNLTDDMLKALAQNGGVIQICLLDDYVKNPDTTTVRHQKMTELRKIYNSTFESMSDEKKEAFRDLWRQTQEKYPKERPTVADLVDHIDHVKNLVGIDYVGIGSDFDGGGGLNGCEDVSQFPNITREMLKRGYTEEEILKVWGGNFFRVFRDVEELAEK</sequence>
<reference evidence="1" key="1">
    <citation type="journal article" date="2020" name="mSystems">
        <title>Genome- and Community-Level Interaction Insights into Carbon Utilization and Element Cycling Functions of Hydrothermarchaeota in Hydrothermal Sediment.</title>
        <authorList>
            <person name="Zhou Z."/>
            <person name="Liu Y."/>
            <person name="Xu W."/>
            <person name="Pan J."/>
            <person name="Luo Z.H."/>
            <person name="Li M."/>
        </authorList>
    </citation>
    <scope>NUCLEOTIDE SEQUENCE [LARGE SCALE GENOMIC DNA]</scope>
    <source>
        <strain evidence="1">SpSt-1217</strain>
    </source>
</reference>
<dbReference type="GO" id="GO:0006508">
    <property type="term" value="P:proteolysis"/>
    <property type="evidence" value="ECO:0007669"/>
    <property type="project" value="InterPro"/>
</dbReference>
<accession>A0A831LUA8</accession>